<protein>
    <submittedName>
        <fullName evidence="2">Putative secreted protein</fullName>
    </submittedName>
</protein>
<evidence type="ECO:0000313" key="2">
    <source>
        <dbReference type="EMBL" id="MXU96843.1"/>
    </source>
</evidence>
<dbReference type="EMBL" id="GIFC01014760">
    <property type="protein sequence ID" value="MXU96843.1"/>
    <property type="molecule type" value="Transcribed_RNA"/>
</dbReference>
<evidence type="ECO:0000256" key="1">
    <source>
        <dbReference type="SAM" id="MobiDB-lite"/>
    </source>
</evidence>
<accession>A0A6B0V3H4</accession>
<feature type="region of interest" description="Disordered" evidence="1">
    <location>
        <begin position="85"/>
        <end position="109"/>
    </location>
</feature>
<reference evidence="2" key="1">
    <citation type="submission" date="2019-12" db="EMBL/GenBank/DDBJ databases">
        <title>An insight into the sialome of adult female Ixodes ricinus ticks feeding for 6 days.</title>
        <authorList>
            <person name="Perner J."/>
            <person name="Ribeiro J.M.C."/>
        </authorList>
    </citation>
    <scope>NUCLEOTIDE SEQUENCE</scope>
    <source>
        <strain evidence="2">Semi-engorged</strain>
        <tissue evidence="2">Salivary glands</tissue>
    </source>
</reference>
<sequence>MHARCRFALAPLCAAIALRCHRSTPMPPSLYAASPYAAHTAIALRRHRLRRHCFAPPSLAPPPSLMLPPSLTPPPPQTTAVARLGCALPPPPPPQSSARAASNPRRDPPRVAARIPEVRADSPATRCRQQSPGFAPPLRPGRVVVVVLEDVVELALCLLAGVSGRPKKWPTKVGGGALGFKGGTENQGAVCYPATIRCAAAAAAAALWRFEPGPLCPLASARGVALLWSLTA</sequence>
<proteinExistence type="predicted"/>
<organism evidence="2">
    <name type="scientific">Ixodes ricinus</name>
    <name type="common">Common tick</name>
    <name type="synonym">Acarus ricinus</name>
    <dbReference type="NCBI Taxonomy" id="34613"/>
    <lineage>
        <taxon>Eukaryota</taxon>
        <taxon>Metazoa</taxon>
        <taxon>Ecdysozoa</taxon>
        <taxon>Arthropoda</taxon>
        <taxon>Chelicerata</taxon>
        <taxon>Arachnida</taxon>
        <taxon>Acari</taxon>
        <taxon>Parasitiformes</taxon>
        <taxon>Ixodida</taxon>
        <taxon>Ixodoidea</taxon>
        <taxon>Ixodidae</taxon>
        <taxon>Ixodinae</taxon>
        <taxon>Ixodes</taxon>
    </lineage>
</organism>
<name>A0A6B0V3H4_IXORI</name>
<dbReference type="AlphaFoldDB" id="A0A6B0V3H4"/>